<dbReference type="InParanoid" id="A0A0H2RGC5"/>
<dbReference type="PROSITE" id="PS50294">
    <property type="entry name" value="WD_REPEATS_REGION"/>
    <property type="match status" value="2"/>
</dbReference>
<dbReference type="PANTHER" id="PTHR15574">
    <property type="entry name" value="WD REPEAT DOMAIN-CONTAINING FAMILY"/>
    <property type="match status" value="1"/>
</dbReference>
<dbReference type="STRING" id="27342.A0A0H2RGC5"/>
<dbReference type="Proteomes" id="UP000053477">
    <property type="component" value="Unassembled WGS sequence"/>
</dbReference>
<protein>
    <submittedName>
        <fullName evidence="4">WD40 repeat-like protein</fullName>
    </submittedName>
</protein>
<evidence type="ECO:0000256" key="3">
    <source>
        <dbReference type="PROSITE-ProRule" id="PRU00221"/>
    </source>
</evidence>
<feature type="repeat" description="WD" evidence="3">
    <location>
        <begin position="84"/>
        <end position="125"/>
    </location>
</feature>
<dbReference type="SMART" id="SM00320">
    <property type="entry name" value="WD40"/>
    <property type="match status" value="6"/>
</dbReference>
<dbReference type="EMBL" id="KQ086021">
    <property type="protein sequence ID" value="KLO10617.1"/>
    <property type="molecule type" value="Genomic_DNA"/>
</dbReference>
<organism evidence="4 5">
    <name type="scientific">Schizopora paradoxa</name>
    <dbReference type="NCBI Taxonomy" id="27342"/>
    <lineage>
        <taxon>Eukaryota</taxon>
        <taxon>Fungi</taxon>
        <taxon>Dikarya</taxon>
        <taxon>Basidiomycota</taxon>
        <taxon>Agaricomycotina</taxon>
        <taxon>Agaricomycetes</taxon>
        <taxon>Hymenochaetales</taxon>
        <taxon>Schizoporaceae</taxon>
        <taxon>Schizopora</taxon>
    </lineage>
</organism>
<keyword evidence="1 3" id="KW-0853">WD repeat</keyword>
<dbReference type="GO" id="GO:0005737">
    <property type="term" value="C:cytoplasm"/>
    <property type="evidence" value="ECO:0007669"/>
    <property type="project" value="TreeGrafter"/>
</dbReference>
<dbReference type="SUPFAM" id="SSF50978">
    <property type="entry name" value="WD40 repeat-like"/>
    <property type="match status" value="1"/>
</dbReference>
<dbReference type="Pfam" id="PF00400">
    <property type="entry name" value="WD40"/>
    <property type="match status" value="4"/>
</dbReference>
<name>A0A0H2RGC5_9AGAM</name>
<proteinExistence type="predicted"/>
<dbReference type="InterPro" id="IPR045151">
    <property type="entry name" value="DCAF8"/>
</dbReference>
<accession>A0A0H2RGC5</accession>
<keyword evidence="5" id="KW-1185">Reference proteome</keyword>
<evidence type="ECO:0000313" key="4">
    <source>
        <dbReference type="EMBL" id="KLO10617.1"/>
    </source>
</evidence>
<dbReference type="OrthoDB" id="4869960at2759"/>
<sequence>MHRFHQGHGLLSQASQSKRPLEQYSQIKDGGLSFSKKLVAHRSCVNATTFSSGSGRWLASGGDDLRVLLWDFHQEKVNAPCSIFTGHTANIFCLAFSPQNQYIYSGSMDSTILKFDVTRGSSSITPASSIRSFTGHEAIVRGISCLPNSDDVVLSAGEDGRVIMNDSRVPTFSSSPGTLQLDIEVTDVACHPEADKLFLTSDSAGNICLRDTRMAFDSSETGRTHGGVVQQYLTKLSRRSDPYVIQPEVSSIKFNGAGQKFAAVFLRYLPTIYATSDEVPLAVCSGRKLPDGSPIPTGQSTYANSCTIKHGSFGGLASSHDEYFCTGSEDFRAYCWKIPDLKVLEDERIEMESDEWEASSYRLTTSFEKDSEGGEKYYGPMELDTPVFRLTGHSSIVNSAVFHPVFPQVVTAGVEKYMVVHNPTPTAPNGDEFEATSQEVREVTPHSEEFDAEYRKMLISGPPDPFDPNISESEVDEKTLKFFDGVIRENEGSCLG</sequence>
<dbReference type="PANTHER" id="PTHR15574:SF40">
    <property type="entry name" value="WD AND TETRATRICOPEPTIDE REPEATS PROTEIN 1"/>
    <property type="match status" value="1"/>
</dbReference>
<dbReference type="AlphaFoldDB" id="A0A0H2RGC5"/>
<reference evidence="4 5" key="1">
    <citation type="submission" date="2015-04" db="EMBL/GenBank/DDBJ databases">
        <title>Complete genome sequence of Schizopora paradoxa KUC8140, a cosmopolitan wood degrader in East Asia.</title>
        <authorList>
            <consortium name="DOE Joint Genome Institute"/>
            <person name="Min B."/>
            <person name="Park H."/>
            <person name="Jang Y."/>
            <person name="Kim J.-J."/>
            <person name="Kim K.H."/>
            <person name="Pangilinan J."/>
            <person name="Lipzen A."/>
            <person name="Riley R."/>
            <person name="Grigoriev I.V."/>
            <person name="Spatafora J.W."/>
            <person name="Choi I.-G."/>
        </authorList>
    </citation>
    <scope>NUCLEOTIDE SEQUENCE [LARGE SCALE GENOMIC DNA]</scope>
    <source>
        <strain evidence="4 5">KUC8140</strain>
    </source>
</reference>
<dbReference type="InterPro" id="IPR015943">
    <property type="entry name" value="WD40/YVTN_repeat-like_dom_sf"/>
</dbReference>
<dbReference type="GO" id="GO:0080008">
    <property type="term" value="C:Cul4-RING E3 ubiquitin ligase complex"/>
    <property type="evidence" value="ECO:0007669"/>
    <property type="project" value="TreeGrafter"/>
</dbReference>
<dbReference type="InterPro" id="IPR036322">
    <property type="entry name" value="WD40_repeat_dom_sf"/>
</dbReference>
<evidence type="ECO:0000313" key="5">
    <source>
        <dbReference type="Proteomes" id="UP000053477"/>
    </source>
</evidence>
<dbReference type="PROSITE" id="PS50082">
    <property type="entry name" value="WD_REPEATS_2"/>
    <property type="match status" value="2"/>
</dbReference>
<feature type="repeat" description="WD" evidence="3">
    <location>
        <begin position="38"/>
        <end position="80"/>
    </location>
</feature>
<dbReference type="GO" id="GO:0045717">
    <property type="term" value="P:negative regulation of fatty acid biosynthetic process"/>
    <property type="evidence" value="ECO:0007669"/>
    <property type="project" value="TreeGrafter"/>
</dbReference>
<gene>
    <name evidence="4" type="ORF">SCHPADRAFT_922006</name>
</gene>
<dbReference type="InterPro" id="IPR001680">
    <property type="entry name" value="WD40_rpt"/>
</dbReference>
<evidence type="ECO:0000256" key="1">
    <source>
        <dbReference type="ARBA" id="ARBA00022574"/>
    </source>
</evidence>
<dbReference type="Gene3D" id="2.130.10.10">
    <property type="entry name" value="YVTN repeat-like/Quinoprotein amine dehydrogenase"/>
    <property type="match status" value="3"/>
</dbReference>
<evidence type="ECO:0000256" key="2">
    <source>
        <dbReference type="ARBA" id="ARBA00022737"/>
    </source>
</evidence>
<keyword evidence="2" id="KW-0677">Repeat</keyword>